<dbReference type="InterPro" id="IPR052050">
    <property type="entry name" value="SecEffector_AnkRepeat"/>
</dbReference>
<sequence>MDLSSVPSLLAVARVFPPCVEAIPHISQRINASLLPTTIAAAVYNDLQRVVQVYGAFRPWSVKAMDGAAARGRLDIVQRLHNTRTEGFSPRASLGAAAGGHLAVLQWLYDVYRHLCRPEQEILAAAEHGRDNIAVECGHVGVMEFLLRFTNDGGPGTALTAAVTSGRLDMAPMILERFDVADFWIGSALSQAVQDDQSEMATLLLEKCPPRFFKKVEIGARTWVQRLPGATDNIIDRCVMDAAKAGRVGMVELLVRKSGLCAGKALREGALSGQREVVKFLLNICEMSELIGVPLGLSIDRILKEVTIAGDLDLAGLIVTLFLCLRLSL</sequence>
<evidence type="ECO:0000313" key="2">
    <source>
        <dbReference type="Proteomes" id="UP000694044"/>
    </source>
</evidence>
<gene>
    <name evidence="1" type="primary">ANKS3_2</name>
    <name evidence="1" type="ORF">PHYPSEUDO_003218</name>
</gene>
<comment type="caution">
    <text evidence="1">The sequence shown here is derived from an EMBL/GenBank/DDBJ whole genome shotgun (WGS) entry which is preliminary data.</text>
</comment>
<keyword evidence="2" id="KW-1185">Reference proteome</keyword>
<organism evidence="1 2">
    <name type="scientific">Phytophthora pseudosyringae</name>
    <dbReference type="NCBI Taxonomy" id="221518"/>
    <lineage>
        <taxon>Eukaryota</taxon>
        <taxon>Sar</taxon>
        <taxon>Stramenopiles</taxon>
        <taxon>Oomycota</taxon>
        <taxon>Peronosporomycetes</taxon>
        <taxon>Peronosporales</taxon>
        <taxon>Peronosporaceae</taxon>
        <taxon>Phytophthora</taxon>
    </lineage>
</organism>
<name>A0A8T1VRE5_9STRA</name>
<dbReference type="Proteomes" id="UP000694044">
    <property type="component" value="Unassembled WGS sequence"/>
</dbReference>
<dbReference type="PANTHER" id="PTHR46586:SF3">
    <property type="entry name" value="ANKYRIN REPEAT-CONTAINING PROTEIN"/>
    <property type="match status" value="1"/>
</dbReference>
<dbReference type="EMBL" id="JAGDFM010000163">
    <property type="protein sequence ID" value="KAG7383925.1"/>
    <property type="molecule type" value="Genomic_DNA"/>
</dbReference>
<dbReference type="PANTHER" id="PTHR46586">
    <property type="entry name" value="ANKYRIN REPEAT-CONTAINING PROTEIN"/>
    <property type="match status" value="1"/>
</dbReference>
<protein>
    <submittedName>
        <fullName evidence="1">Ankyrin repeat and SAM domain-containing protein 3</fullName>
    </submittedName>
</protein>
<accession>A0A8T1VRE5</accession>
<dbReference type="AlphaFoldDB" id="A0A8T1VRE5"/>
<evidence type="ECO:0000313" key="1">
    <source>
        <dbReference type="EMBL" id="KAG7383925.1"/>
    </source>
</evidence>
<proteinExistence type="predicted"/>
<reference evidence="1" key="1">
    <citation type="submission" date="2021-02" db="EMBL/GenBank/DDBJ databases">
        <authorList>
            <person name="Palmer J.M."/>
        </authorList>
    </citation>
    <scope>NUCLEOTIDE SEQUENCE</scope>
    <source>
        <strain evidence="1">SCRP734</strain>
    </source>
</reference>